<dbReference type="SUPFAM" id="SSF53335">
    <property type="entry name" value="S-adenosyl-L-methionine-dependent methyltransferases"/>
    <property type="match status" value="1"/>
</dbReference>
<organism evidence="3 4">
    <name type="scientific">Methanoculleus formosensis</name>
    <dbReference type="NCBI Taxonomy" id="2590886"/>
    <lineage>
        <taxon>Archaea</taxon>
        <taxon>Methanobacteriati</taxon>
        <taxon>Methanobacteriota</taxon>
        <taxon>Stenosarchaea group</taxon>
        <taxon>Methanomicrobia</taxon>
        <taxon>Methanomicrobiales</taxon>
        <taxon>Methanomicrobiaceae</taxon>
        <taxon>Methanoculleus</taxon>
    </lineage>
</organism>
<dbReference type="EMBL" id="VHLL01000005">
    <property type="protein sequence ID" value="MCT8337789.1"/>
    <property type="molecule type" value="Genomic_DNA"/>
</dbReference>
<keyword evidence="3" id="KW-0808">Transferase</keyword>
<evidence type="ECO:0000259" key="2">
    <source>
        <dbReference type="Pfam" id="PF08241"/>
    </source>
</evidence>
<evidence type="ECO:0000313" key="4">
    <source>
        <dbReference type="Proteomes" id="UP001065682"/>
    </source>
</evidence>
<gene>
    <name evidence="3" type="ORF">FKB36_09910</name>
</gene>
<protein>
    <submittedName>
        <fullName evidence="3">Class I SAM-dependent methyltransferase</fullName>
    </submittedName>
</protein>
<dbReference type="CDD" id="cd02440">
    <property type="entry name" value="AdoMet_MTases"/>
    <property type="match status" value="1"/>
</dbReference>
<reference evidence="3" key="1">
    <citation type="submission" date="2019-06" db="EMBL/GenBank/DDBJ databases">
        <title>Methanoculleus strain from Tamsui River, Taipei, Taiwan.</title>
        <authorList>
            <person name="You Y.-T."/>
            <person name="Chen S.-C."/>
            <person name="Lai S.-J."/>
            <person name="Lee Y.-C."/>
            <person name="Lai M.-C."/>
        </authorList>
    </citation>
    <scope>NUCLEOTIDE SEQUENCE</scope>
    <source>
        <strain evidence="3">Afa-1</strain>
    </source>
</reference>
<keyword evidence="1" id="KW-1133">Transmembrane helix</keyword>
<accession>A0A9E4ZLG1</accession>
<comment type="caution">
    <text evidence="3">The sequence shown here is derived from an EMBL/GenBank/DDBJ whole genome shotgun (WGS) entry which is preliminary data.</text>
</comment>
<name>A0A9E4ZLG1_9EURY</name>
<dbReference type="Gene3D" id="3.40.50.150">
    <property type="entry name" value="Vaccinia Virus protein VP39"/>
    <property type="match status" value="1"/>
</dbReference>
<dbReference type="InterPro" id="IPR029063">
    <property type="entry name" value="SAM-dependent_MTases_sf"/>
</dbReference>
<dbReference type="InterPro" id="IPR013216">
    <property type="entry name" value="Methyltransf_11"/>
</dbReference>
<keyword evidence="1" id="KW-0472">Membrane</keyword>
<keyword evidence="1" id="KW-0812">Transmembrane</keyword>
<keyword evidence="3" id="KW-0489">Methyltransferase</keyword>
<dbReference type="AlphaFoldDB" id="A0A9E4ZLG1"/>
<proteinExistence type="predicted"/>
<feature type="domain" description="Methyltransferase type 11" evidence="2">
    <location>
        <begin position="26"/>
        <end position="105"/>
    </location>
</feature>
<dbReference type="GO" id="GO:0032259">
    <property type="term" value="P:methylation"/>
    <property type="evidence" value="ECO:0007669"/>
    <property type="project" value="UniProtKB-KW"/>
</dbReference>
<dbReference type="RefSeq" id="WP_261597896.1">
    <property type="nucleotide sequence ID" value="NZ_VHLL01000005.1"/>
</dbReference>
<keyword evidence="4" id="KW-1185">Reference proteome</keyword>
<evidence type="ECO:0000313" key="3">
    <source>
        <dbReference type="EMBL" id="MCT8337789.1"/>
    </source>
</evidence>
<dbReference type="Proteomes" id="UP001065682">
    <property type="component" value="Unassembled WGS sequence"/>
</dbReference>
<dbReference type="Pfam" id="PF08241">
    <property type="entry name" value="Methyltransf_11"/>
    <property type="match status" value="1"/>
</dbReference>
<evidence type="ECO:0000256" key="1">
    <source>
        <dbReference type="SAM" id="Phobius"/>
    </source>
</evidence>
<sequence length="218" mass="25112">MTYTRFHKNDLKLMQETFAQMDGRMLDIGCGNLLDRVGFTPGSEYIGVDIEKSKYTALIADIHKLPFKDGVFDACICNAVLEHVLEPGIALQECNRILRDDGVLWLSVPFLQHIHSNYDFRRFTDQGLRYEIGKAGFCLDKLYGSYGVLDNIEYLLFSAIGWRVTRDKDYKTFGSLLYILVLGLFFMITKIFGSLFSFQQRKDIHHATNFTIIAHKEK</sequence>
<dbReference type="GO" id="GO:0008757">
    <property type="term" value="F:S-adenosylmethionine-dependent methyltransferase activity"/>
    <property type="evidence" value="ECO:0007669"/>
    <property type="project" value="InterPro"/>
</dbReference>
<feature type="transmembrane region" description="Helical" evidence="1">
    <location>
        <begin position="176"/>
        <end position="198"/>
    </location>
</feature>